<feature type="transmembrane region" description="Helical" evidence="1">
    <location>
        <begin position="173"/>
        <end position="195"/>
    </location>
</feature>
<sequence>MNYVTLLLKKNAKRFLNILPVILVLSFISLLYYGNSNSLKFETNHVKENIAITKDLVEDYQIILKRFKPDTEIYNDYLLFLKDGEERLELLETRLTAITKKDAQTYYSVSEKLEKRDYDDMSKNLTYEDPDSLAYSKLSLEYYRYMQDHDFAIDDRWSGIQGFSFMAFIIDNYMPIMLAILLIFFLSNLYCASNIDRMDIHKLLPMSRGKRQLSRLLSSLIIGIATLLGLSLFCILLGGIFHAFGNFEIPILTYTLEGASSFVSFASLLLPFLVLTILSILLIINIIAFFSTFLKRNIVCLLFSLAVILGGMWVTTNIVPLAKITHILPTTYFDALEVISGEMMFTFGNANINFINGVIVLTISNLVLMAAYYFFSDFSWKKKKKEKVMVVSNDSKETYHNDKATKATWGYIKFTSKRVLCRKSNIVMILLTVVVAVVFLLMNMGNQSKLEETIKGQIINNEKYIQEVQKEQSEHKKGSAEYINYGNLIKDSKNDNEDYKKVLSSIEKEDWETVYTLYPKILEKQITDLKHNESENIDGIQFFQQQIAYFEYLQEHDLAYENIDFPIYGLSFTTSLTKIILPIILTICCIYLLAQFFTLDYVKGLDISVLYPLQSKKTFLTKLILGIVFTVAMYSVLLLSILLITTLFTGNAGLQQPFMLQNSEGVWRAVSMISMFKKWFFLGVLFTINLSIFVYILSFLIREDMFVLITALLVILGFIYLPKLVRGIAQYAHLFPTTYMDSVNVADGFLAQQYGNTSISISTGISVLLVSIVVQFIICIILNNAYKLRKIRKR</sequence>
<feature type="transmembrane region" description="Helical" evidence="1">
    <location>
        <begin position="765"/>
        <end position="786"/>
    </location>
</feature>
<name>A0A415P4Q7_9FIRM</name>
<feature type="transmembrane region" description="Helical" evidence="1">
    <location>
        <begin position="705"/>
        <end position="721"/>
    </location>
</feature>
<feature type="transmembrane region" description="Helical" evidence="1">
    <location>
        <begin position="579"/>
        <end position="602"/>
    </location>
</feature>
<dbReference type="OrthoDB" id="2291222at2"/>
<dbReference type="AlphaFoldDB" id="A0A415P4Q7"/>
<reference evidence="2 3" key="1">
    <citation type="submission" date="2018-08" db="EMBL/GenBank/DDBJ databases">
        <title>A genome reference for cultivated species of the human gut microbiota.</title>
        <authorList>
            <person name="Zou Y."/>
            <person name="Xue W."/>
            <person name="Luo G."/>
        </authorList>
    </citation>
    <scope>NUCLEOTIDE SEQUENCE [LARGE SCALE GENOMIC DNA]</scope>
    <source>
        <strain evidence="2 3">AF35-6BH</strain>
    </source>
</reference>
<dbReference type="EMBL" id="QRPK01000060">
    <property type="protein sequence ID" value="RHM07741.1"/>
    <property type="molecule type" value="Genomic_DNA"/>
</dbReference>
<evidence type="ECO:0000313" key="2">
    <source>
        <dbReference type="EMBL" id="RHM07741.1"/>
    </source>
</evidence>
<accession>A0A415P4Q7</accession>
<feature type="transmembrane region" description="Helical" evidence="1">
    <location>
        <begin position="298"/>
        <end position="319"/>
    </location>
</feature>
<feature type="transmembrane region" description="Helical" evidence="1">
    <location>
        <begin position="265"/>
        <end position="291"/>
    </location>
</feature>
<evidence type="ECO:0000313" key="3">
    <source>
        <dbReference type="Proteomes" id="UP000284868"/>
    </source>
</evidence>
<feature type="transmembrane region" description="Helical" evidence="1">
    <location>
        <begin position="15"/>
        <end position="34"/>
    </location>
</feature>
<dbReference type="RefSeq" id="WP_118365818.1">
    <property type="nucleotide sequence ID" value="NZ_QRPK01000060.1"/>
</dbReference>
<dbReference type="Proteomes" id="UP000284868">
    <property type="component" value="Unassembled WGS sequence"/>
</dbReference>
<protein>
    <submittedName>
        <fullName evidence="2">Uncharacterized protein</fullName>
    </submittedName>
</protein>
<feature type="transmembrane region" description="Helical" evidence="1">
    <location>
        <begin position="679"/>
        <end position="698"/>
    </location>
</feature>
<keyword evidence="1" id="KW-1133">Transmembrane helix</keyword>
<evidence type="ECO:0000256" key="1">
    <source>
        <dbReference type="SAM" id="Phobius"/>
    </source>
</evidence>
<feature type="transmembrane region" description="Helical" evidence="1">
    <location>
        <begin position="623"/>
        <end position="648"/>
    </location>
</feature>
<organism evidence="2 3">
    <name type="scientific">Amedibacillus dolichus</name>
    <dbReference type="NCBI Taxonomy" id="31971"/>
    <lineage>
        <taxon>Bacteria</taxon>
        <taxon>Bacillati</taxon>
        <taxon>Bacillota</taxon>
        <taxon>Erysipelotrichia</taxon>
        <taxon>Erysipelotrichales</taxon>
        <taxon>Erysipelotrichaceae</taxon>
        <taxon>Amedibacillus</taxon>
    </lineage>
</organism>
<proteinExistence type="predicted"/>
<keyword evidence="3" id="KW-1185">Reference proteome</keyword>
<feature type="transmembrane region" description="Helical" evidence="1">
    <location>
        <begin position="426"/>
        <end position="445"/>
    </location>
</feature>
<keyword evidence="1" id="KW-0472">Membrane</keyword>
<keyword evidence="1" id="KW-0812">Transmembrane</keyword>
<comment type="caution">
    <text evidence="2">The sequence shown here is derived from an EMBL/GenBank/DDBJ whole genome shotgun (WGS) entry which is preliminary data.</text>
</comment>
<feature type="transmembrane region" description="Helical" evidence="1">
    <location>
        <begin position="354"/>
        <end position="375"/>
    </location>
</feature>
<feature type="transmembrane region" description="Helical" evidence="1">
    <location>
        <begin position="216"/>
        <end position="245"/>
    </location>
</feature>
<gene>
    <name evidence="2" type="ORF">DWZ83_08825</name>
</gene>